<proteinExistence type="predicted"/>
<dbReference type="PANTHER" id="PTHR11036">
    <property type="entry name" value="SEMAPHORIN"/>
    <property type="match status" value="1"/>
</dbReference>
<evidence type="ECO:0000259" key="3">
    <source>
        <dbReference type="PROSITE" id="PS51004"/>
    </source>
</evidence>
<gene>
    <name evidence="4" type="ORF">COCON_G00143120</name>
</gene>
<dbReference type="GO" id="GO:0005886">
    <property type="term" value="C:plasma membrane"/>
    <property type="evidence" value="ECO:0007669"/>
    <property type="project" value="TreeGrafter"/>
</dbReference>
<dbReference type="Gene3D" id="2.130.10.10">
    <property type="entry name" value="YVTN repeat-like/Quinoprotein amine dehydrogenase"/>
    <property type="match status" value="1"/>
</dbReference>
<dbReference type="EMBL" id="JAFJMO010000010">
    <property type="protein sequence ID" value="KAJ8265213.1"/>
    <property type="molecule type" value="Genomic_DNA"/>
</dbReference>
<comment type="caution">
    <text evidence="2">Lacks conserved residue(s) required for the propagation of feature annotation.</text>
</comment>
<dbReference type="AlphaFoldDB" id="A0A9Q1DB81"/>
<keyword evidence="1" id="KW-0325">Glycoprotein</keyword>
<dbReference type="GO" id="GO:0030335">
    <property type="term" value="P:positive regulation of cell migration"/>
    <property type="evidence" value="ECO:0007669"/>
    <property type="project" value="TreeGrafter"/>
</dbReference>
<dbReference type="SMART" id="SM00630">
    <property type="entry name" value="Sema"/>
    <property type="match status" value="1"/>
</dbReference>
<reference evidence="4" key="1">
    <citation type="journal article" date="2023" name="Science">
        <title>Genome structures resolve the early diversification of teleost fishes.</title>
        <authorList>
            <person name="Parey E."/>
            <person name="Louis A."/>
            <person name="Montfort J."/>
            <person name="Bouchez O."/>
            <person name="Roques C."/>
            <person name="Iampietro C."/>
            <person name="Lluch J."/>
            <person name="Castinel A."/>
            <person name="Donnadieu C."/>
            <person name="Desvignes T."/>
            <person name="Floi Bucao C."/>
            <person name="Jouanno E."/>
            <person name="Wen M."/>
            <person name="Mejri S."/>
            <person name="Dirks R."/>
            <person name="Jansen H."/>
            <person name="Henkel C."/>
            <person name="Chen W.J."/>
            <person name="Zahm M."/>
            <person name="Cabau C."/>
            <person name="Klopp C."/>
            <person name="Thompson A.W."/>
            <person name="Robinson-Rechavi M."/>
            <person name="Braasch I."/>
            <person name="Lecointre G."/>
            <person name="Bobe J."/>
            <person name="Postlethwait J.H."/>
            <person name="Berthelot C."/>
            <person name="Roest Crollius H."/>
            <person name="Guiguen Y."/>
        </authorList>
    </citation>
    <scope>NUCLEOTIDE SEQUENCE</scope>
    <source>
        <strain evidence="4">Concon-B</strain>
    </source>
</reference>
<dbReference type="SUPFAM" id="SSF101912">
    <property type="entry name" value="Sema domain"/>
    <property type="match status" value="1"/>
</dbReference>
<protein>
    <recommendedName>
        <fullName evidence="3">Sema domain-containing protein</fullName>
    </recommendedName>
</protein>
<evidence type="ECO:0000313" key="4">
    <source>
        <dbReference type="EMBL" id="KAJ8265213.1"/>
    </source>
</evidence>
<dbReference type="PROSITE" id="PS51004">
    <property type="entry name" value="SEMA"/>
    <property type="match status" value="1"/>
</dbReference>
<dbReference type="InterPro" id="IPR001627">
    <property type="entry name" value="Semap_dom"/>
</dbReference>
<dbReference type="InterPro" id="IPR027231">
    <property type="entry name" value="Semaphorin"/>
</dbReference>
<evidence type="ECO:0000256" key="1">
    <source>
        <dbReference type="ARBA" id="ARBA00023180"/>
    </source>
</evidence>
<dbReference type="GO" id="GO:0030215">
    <property type="term" value="F:semaphorin receptor binding"/>
    <property type="evidence" value="ECO:0007669"/>
    <property type="project" value="InterPro"/>
</dbReference>
<dbReference type="OrthoDB" id="9988752at2759"/>
<sequence>MGYAAECTATTAVLQRSSGHKPLFYLQWSPRAPQFDLRFLDEYHDRLFLGGKDVLYSLRLDHTHSDSKEIYWPPLPGNREECVLKGKDPQSECANYVRLVQPYNRTHLLACGTGAFQPLCAFINVGHRGEHVFSMDPTNVENGRGKCPHDPSQPFASTFVGGELYTGLTADFLGRDAVVFRSLGSRSTMRTETDQRLLHDPKFVAAHLIPDNDDHDNDKVYFFFTEKAMEAGDGTGAIHSRIGRVCANDAGGQRVLVNKWSTFIKARLVCSVPGPHGIDTLRRAGGCVPVADQGREEPRRVRHFQHYQ</sequence>
<name>A0A9Q1DB81_CONCO</name>
<dbReference type="GO" id="GO:0001755">
    <property type="term" value="P:neural crest cell migration"/>
    <property type="evidence" value="ECO:0007669"/>
    <property type="project" value="TreeGrafter"/>
</dbReference>
<dbReference type="InterPro" id="IPR036352">
    <property type="entry name" value="Semap_dom_sf"/>
</dbReference>
<dbReference type="GO" id="GO:0045499">
    <property type="term" value="F:chemorepellent activity"/>
    <property type="evidence" value="ECO:0007669"/>
    <property type="project" value="TreeGrafter"/>
</dbReference>
<comment type="caution">
    <text evidence="4">The sequence shown here is derived from an EMBL/GenBank/DDBJ whole genome shotgun (WGS) entry which is preliminary data.</text>
</comment>
<organism evidence="4 5">
    <name type="scientific">Conger conger</name>
    <name type="common">Conger eel</name>
    <name type="synonym">Muraena conger</name>
    <dbReference type="NCBI Taxonomy" id="82655"/>
    <lineage>
        <taxon>Eukaryota</taxon>
        <taxon>Metazoa</taxon>
        <taxon>Chordata</taxon>
        <taxon>Craniata</taxon>
        <taxon>Vertebrata</taxon>
        <taxon>Euteleostomi</taxon>
        <taxon>Actinopterygii</taxon>
        <taxon>Neopterygii</taxon>
        <taxon>Teleostei</taxon>
        <taxon>Anguilliformes</taxon>
        <taxon>Congridae</taxon>
        <taxon>Conger</taxon>
    </lineage>
</organism>
<dbReference type="Proteomes" id="UP001152803">
    <property type="component" value="Unassembled WGS sequence"/>
</dbReference>
<dbReference type="GO" id="GO:0007411">
    <property type="term" value="P:axon guidance"/>
    <property type="evidence" value="ECO:0007669"/>
    <property type="project" value="TreeGrafter"/>
</dbReference>
<evidence type="ECO:0000256" key="2">
    <source>
        <dbReference type="PROSITE-ProRule" id="PRU00352"/>
    </source>
</evidence>
<feature type="domain" description="Sema" evidence="3">
    <location>
        <begin position="6"/>
        <end position="308"/>
    </location>
</feature>
<dbReference type="InterPro" id="IPR015943">
    <property type="entry name" value="WD40/YVTN_repeat-like_dom_sf"/>
</dbReference>
<dbReference type="PANTHER" id="PTHR11036:SF20">
    <property type="entry name" value="SEMAPHORIN-3G"/>
    <property type="match status" value="1"/>
</dbReference>
<dbReference type="GO" id="GO:0071526">
    <property type="term" value="P:semaphorin-plexin signaling pathway"/>
    <property type="evidence" value="ECO:0007669"/>
    <property type="project" value="TreeGrafter"/>
</dbReference>
<evidence type="ECO:0000313" key="5">
    <source>
        <dbReference type="Proteomes" id="UP001152803"/>
    </source>
</evidence>
<accession>A0A9Q1DB81</accession>
<keyword evidence="5" id="KW-1185">Reference proteome</keyword>